<organism evidence="3 4">
    <name type="scientific">Geotalea daltonii (strain DSM 22248 / JCM 15807 / FRC-32)</name>
    <name type="common">Geobacter daltonii</name>
    <dbReference type="NCBI Taxonomy" id="316067"/>
    <lineage>
        <taxon>Bacteria</taxon>
        <taxon>Pseudomonadati</taxon>
        <taxon>Thermodesulfobacteriota</taxon>
        <taxon>Desulfuromonadia</taxon>
        <taxon>Geobacterales</taxon>
        <taxon>Geobacteraceae</taxon>
        <taxon>Geotalea</taxon>
    </lineage>
</organism>
<dbReference type="Proteomes" id="UP000007721">
    <property type="component" value="Chromosome"/>
</dbReference>
<feature type="transmembrane region" description="Helical" evidence="2">
    <location>
        <begin position="41"/>
        <end position="62"/>
    </location>
</feature>
<accession>B9M7X8</accession>
<dbReference type="KEGG" id="geo:Geob_0059"/>
<dbReference type="InterPro" id="IPR029063">
    <property type="entry name" value="SAM-dependent_MTases_sf"/>
</dbReference>
<keyword evidence="2" id="KW-0812">Transmembrane</keyword>
<evidence type="ECO:0000256" key="1">
    <source>
        <dbReference type="ARBA" id="ARBA00023066"/>
    </source>
</evidence>
<dbReference type="AlphaFoldDB" id="B9M7X8"/>
<name>B9M7X8_GEODF</name>
<keyword evidence="2" id="KW-1133">Transmembrane helix</keyword>
<protein>
    <submittedName>
        <fullName evidence="3">Spermine/spermidine synthase-related protein</fullName>
    </submittedName>
</protein>
<feature type="transmembrane region" description="Helical" evidence="2">
    <location>
        <begin position="74"/>
        <end position="93"/>
    </location>
</feature>
<evidence type="ECO:0000313" key="3">
    <source>
        <dbReference type="EMBL" id="ACM18436.1"/>
    </source>
</evidence>
<feature type="transmembrane region" description="Helical" evidence="2">
    <location>
        <begin position="156"/>
        <end position="179"/>
    </location>
</feature>
<dbReference type="PANTHER" id="PTHR11558">
    <property type="entry name" value="SPERMIDINE/SPERMINE SYNTHASE"/>
    <property type="match status" value="1"/>
</dbReference>
<dbReference type="RefSeq" id="WP_012645165.1">
    <property type="nucleotide sequence ID" value="NC_011979.1"/>
</dbReference>
<feature type="transmembrane region" description="Helical" evidence="2">
    <location>
        <begin position="113"/>
        <end position="135"/>
    </location>
</feature>
<feature type="transmembrane region" description="Helical" evidence="2">
    <location>
        <begin position="211"/>
        <end position="227"/>
    </location>
</feature>
<evidence type="ECO:0000313" key="4">
    <source>
        <dbReference type="Proteomes" id="UP000007721"/>
    </source>
</evidence>
<dbReference type="InterPro" id="IPR001045">
    <property type="entry name" value="Spermi_synthase"/>
</dbReference>
<evidence type="ECO:0000256" key="2">
    <source>
        <dbReference type="SAM" id="Phobius"/>
    </source>
</evidence>
<dbReference type="OrthoDB" id="8171135at2"/>
<dbReference type="STRING" id="316067.Geob_0059"/>
<dbReference type="EMBL" id="CP001390">
    <property type="protein sequence ID" value="ACM18436.1"/>
    <property type="molecule type" value="Genomic_DNA"/>
</dbReference>
<dbReference type="GO" id="GO:0005829">
    <property type="term" value="C:cytosol"/>
    <property type="evidence" value="ECO:0007669"/>
    <property type="project" value="TreeGrafter"/>
</dbReference>
<dbReference type="GO" id="GO:0004766">
    <property type="term" value="F:spermidine synthase activity"/>
    <property type="evidence" value="ECO:0007669"/>
    <property type="project" value="TreeGrafter"/>
</dbReference>
<dbReference type="eggNOG" id="COG4262">
    <property type="taxonomic scope" value="Bacteria"/>
</dbReference>
<feature type="transmembrane region" description="Helical" evidence="2">
    <location>
        <begin position="185"/>
        <end position="204"/>
    </location>
</feature>
<dbReference type="NCBIfam" id="NF037959">
    <property type="entry name" value="MFS_SpdSyn"/>
    <property type="match status" value="1"/>
</dbReference>
<dbReference type="Gene3D" id="3.40.50.150">
    <property type="entry name" value="Vaccinia Virus protein VP39"/>
    <property type="match status" value="1"/>
</dbReference>
<dbReference type="PANTHER" id="PTHR11558:SF11">
    <property type="entry name" value="SPERMIDINE SYNTHASE"/>
    <property type="match status" value="1"/>
</dbReference>
<proteinExistence type="predicted"/>
<gene>
    <name evidence="3" type="ordered locus">Geob_0059</name>
</gene>
<dbReference type="InterPro" id="IPR036259">
    <property type="entry name" value="MFS_trans_sf"/>
</dbReference>
<dbReference type="GO" id="GO:0008295">
    <property type="term" value="P:spermidine biosynthetic process"/>
    <property type="evidence" value="ECO:0007669"/>
    <property type="project" value="UniProtKB-KW"/>
</dbReference>
<keyword evidence="2" id="KW-0472">Membrane</keyword>
<dbReference type="HOGENOM" id="CLU_505043_0_0_7"/>
<dbReference type="Pfam" id="PF01564">
    <property type="entry name" value="Spermine_synth"/>
    <property type="match status" value="1"/>
</dbReference>
<dbReference type="Gene3D" id="1.20.1250.20">
    <property type="entry name" value="MFS general substrate transporter like domains"/>
    <property type="match status" value="1"/>
</dbReference>
<dbReference type="SUPFAM" id="SSF53335">
    <property type="entry name" value="S-adenosyl-L-methionine-dependent methyltransferases"/>
    <property type="match status" value="1"/>
</dbReference>
<dbReference type="CDD" id="cd02440">
    <property type="entry name" value="AdoMet_MTases"/>
    <property type="match status" value="1"/>
</dbReference>
<dbReference type="SUPFAM" id="SSF103473">
    <property type="entry name" value="MFS general substrate transporter"/>
    <property type="match status" value="1"/>
</dbReference>
<reference evidence="3 4" key="1">
    <citation type="submission" date="2009-01" db="EMBL/GenBank/DDBJ databases">
        <title>Complete sequence of Geobacter sp. FRC-32.</title>
        <authorList>
            <consortium name="US DOE Joint Genome Institute"/>
            <person name="Lucas S."/>
            <person name="Copeland A."/>
            <person name="Lapidus A."/>
            <person name="Glavina del Rio T."/>
            <person name="Dalin E."/>
            <person name="Tice H."/>
            <person name="Bruce D."/>
            <person name="Goodwin L."/>
            <person name="Pitluck S."/>
            <person name="Saunders E."/>
            <person name="Brettin T."/>
            <person name="Detter J.C."/>
            <person name="Han C."/>
            <person name="Larimer F."/>
            <person name="Land M."/>
            <person name="Hauser L."/>
            <person name="Kyrpides N."/>
            <person name="Ovchinnikova G."/>
            <person name="Kostka J."/>
            <person name="Richardson P."/>
        </authorList>
    </citation>
    <scope>NUCLEOTIDE SEQUENCE [LARGE SCALE GENOMIC DNA]</scope>
    <source>
        <strain evidence="4">DSM 22248 / JCM 15807 / FRC-32</strain>
    </source>
</reference>
<sequence length="539" mass="58422">MLDKRKISAIVLGASFFSGAAALIYEVVWSRAMSLVLGSTVYALSTMLATFMAGLAVGGFIGGRLGDRMDPVKALGLCEIGIGIGGIASIPIIHALPELYARMYQSLHLNPPLFFTVQIALCALVMFWPALLMGATFPLVTKSITGELSEVGRKIGIAYGTNTLGAVFGSLSAGFFLIPTLGIKGATFLPAGINVILGIVLLLTARSGLRPAIGIFTLFLAVAAWSAETKERTTLVNFYTANRGSSWAELPLVQSPFLESARVFHEENASGSVRAFRMPDGNLMLQVGGKIEGTLQPDIANTRLLAYLPLAAHTEPQKALIIGLGAGITVAAAKGHVPVTDLVEINPAVVRAVAHHGKKGLLDGVKVIVNDARQFLTMNDVRYDVISSEPSYPTESEVASLFSSEYYRIAAGRLNEGGVYCQWLPYYVLANDDVTMMIKTFATAFKHVMLWKVPESLDLIMLGRNIPFERGEGEIRERVHRMAGEDLDFVLSRTPEQVAELVKDGRIPINTDDRPILEFLLARNFLMGDIARIERDENH</sequence>
<keyword evidence="1" id="KW-0745">Spermidine biosynthesis</keyword>
<keyword evidence="4" id="KW-1185">Reference proteome</keyword>